<proteinExistence type="inferred from homology"/>
<dbReference type="SMART" id="SM00965">
    <property type="entry name" value="STN"/>
    <property type="match status" value="1"/>
</dbReference>
<dbReference type="PANTHER" id="PTHR30332:SF17">
    <property type="entry name" value="TYPE IV PILIATION SYSTEM PROTEIN DR_0774-RELATED"/>
    <property type="match status" value="1"/>
</dbReference>
<reference evidence="6 7" key="1">
    <citation type="submission" date="2009-09" db="EMBL/GenBank/DDBJ databases">
        <authorList>
            <person name="Weinstock G."/>
            <person name="Sodergren E."/>
            <person name="Clifton S."/>
            <person name="Fulton L."/>
            <person name="Fulton B."/>
            <person name="Courtney L."/>
            <person name="Fronick C."/>
            <person name="Harrison M."/>
            <person name="Strong C."/>
            <person name="Farmer C."/>
            <person name="Delahaunty K."/>
            <person name="Markovic C."/>
            <person name="Hall O."/>
            <person name="Minx P."/>
            <person name="Tomlinson C."/>
            <person name="Mitreva M."/>
            <person name="Nelson J."/>
            <person name="Hou S."/>
            <person name="Wollam A."/>
            <person name="Pepin K.H."/>
            <person name="Johnson M."/>
            <person name="Bhonagiri V."/>
            <person name="Nash W.E."/>
            <person name="Warren W."/>
            <person name="Chinwalla A."/>
            <person name="Mardis E.R."/>
            <person name="Wilson R.K."/>
        </authorList>
    </citation>
    <scope>NUCLEOTIDE SEQUENCE [LARGE SCALE GENOMIC DNA]</scope>
    <source>
        <strain evidence="7">ATCC 35185 / DSM 20758 / VPI D19B-28</strain>
    </source>
</reference>
<keyword evidence="1" id="KW-0813">Transport</keyword>
<dbReference type="InterPro" id="IPR050810">
    <property type="entry name" value="Bact_Secretion_Sys_Channel"/>
</dbReference>
<sequence>MRWERMVCAPRREFDMGISPRVGAFFLAAWFAGALPAAASPLTLEVVDADVTALLTSIARLSGLDLILDDSVKGRISLSLKDVEPEEALMLISRAKGLAVQHEGKVLLVRAAKEAAPFYRMHVLPVHHADLDTAFAAVKLSLGEAGISAIDENKKNGKEDISEQGLYRTGERLLIDRATNALLFYGTEEEKARAEAVLHSLDVPTEQVSLEARVVALEKNAAKELGVDWDWSPLPIDPHGTSKSGAEGSRRGIDGEVPGVIRFGRTPEGKPYEFYYRAKIAALITDGKANVLARPNITTLQGREAVINIGGSVPVPETQTTNSTVTTSITYKKAGIILRYTPRIHENGEITARVHTEVSSPVYVDALKAYKFQERSADTTVRLKDGETMVIGGLIGSEESRVFAKVPLLGDIPILGTFFKSVRRTKTDSEIMIFLTAHILRDTSPPAEGTAESERKGKDVWQ</sequence>
<comment type="caution">
    <text evidence="6">The sequence shown here is derived from an EMBL/GenBank/DDBJ whole genome shotgun (WGS) entry which is preliminary data.</text>
</comment>
<dbReference type="GO" id="GO:0015627">
    <property type="term" value="C:type II protein secretion system complex"/>
    <property type="evidence" value="ECO:0007669"/>
    <property type="project" value="TreeGrafter"/>
</dbReference>
<dbReference type="InterPro" id="IPR004846">
    <property type="entry name" value="T2SS/T3SS_dom"/>
</dbReference>
<evidence type="ECO:0000256" key="2">
    <source>
        <dbReference type="ARBA" id="ARBA00023136"/>
    </source>
</evidence>
<organism evidence="6 7">
    <name type="scientific">Selenomonas sputigena (strain ATCC 35185 / DSM 20758 / CCUG 44933 / VPI D19B-28)</name>
    <dbReference type="NCBI Taxonomy" id="546271"/>
    <lineage>
        <taxon>Bacteria</taxon>
        <taxon>Bacillati</taxon>
        <taxon>Bacillota</taxon>
        <taxon>Negativicutes</taxon>
        <taxon>Selenomonadales</taxon>
        <taxon>Selenomonadaceae</taxon>
        <taxon>Selenomonas</taxon>
    </lineage>
</organism>
<keyword evidence="2" id="KW-0472">Membrane</keyword>
<name>C9LRH4_SELS3</name>
<evidence type="ECO:0000259" key="5">
    <source>
        <dbReference type="SMART" id="SM00965"/>
    </source>
</evidence>
<dbReference type="STRING" id="546271.Selsp_1953"/>
<dbReference type="Gene3D" id="3.30.1370.130">
    <property type="match status" value="1"/>
</dbReference>
<dbReference type="PANTHER" id="PTHR30332">
    <property type="entry name" value="PROBABLE GENERAL SECRETION PATHWAY PROTEIN D"/>
    <property type="match status" value="1"/>
</dbReference>
<protein>
    <submittedName>
        <fullName evidence="6">Type IV pilus secretin PilQ</fullName>
    </submittedName>
</protein>
<accession>C9LRH4</accession>
<dbReference type="Proteomes" id="UP000003505">
    <property type="component" value="Unassembled WGS sequence"/>
</dbReference>
<dbReference type="AlphaFoldDB" id="C9LRH4"/>
<feature type="domain" description="Secretin/TonB short N-terminal" evidence="5">
    <location>
        <begin position="64"/>
        <end position="112"/>
    </location>
</feature>
<evidence type="ECO:0000313" key="6">
    <source>
        <dbReference type="EMBL" id="EEX78440.1"/>
    </source>
</evidence>
<evidence type="ECO:0000256" key="1">
    <source>
        <dbReference type="ARBA" id="ARBA00022448"/>
    </source>
</evidence>
<evidence type="ECO:0000313" key="7">
    <source>
        <dbReference type="Proteomes" id="UP000003505"/>
    </source>
</evidence>
<dbReference type="InterPro" id="IPR011662">
    <property type="entry name" value="Secretin/TonB_short_N"/>
</dbReference>
<evidence type="ECO:0000256" key="3">
    <source>
        <dbReference type="ARBA" id="ARBA00023237"/>
    </source>
</evidence>
<comment type="similarity">
    <text evidence="4">Belongs to the bacterial secretin family.</text>
</comment>
<dbReference type="GO" id="GO:0009306">
    <property type="term" value="P:protein secretion"/>
    <property type="evidence" value="ECO:0007669"/>
    <property type="project" value="InterPro"/>
</dbReference>
<dbReference type="EMBL" id="ACKP02000002">
    <property type="protein sequence ID" value="EEX78440.1"/>
    <property type="molecule type" value="Genomic_DNA"/>
</dbReference>
<evidence type="ECO:0000256" key="4">
    <source>
        <dbReference type="RuleBase" id="RU004003"/>
    </source>
</evidence>
<keyword evidence="3" id="KW-0998">Cell outer membrane</keyword>
<dbReference type="InterPro" id="IPR001775">
    <property type="entry name" value="GspD/PilQ"/>
</dbReference>
<dbReference type="PRINTS" id="PR00811">
    <property type="entry name" value="BCTERIALGSPD"/>
</dbReference>
<dbReference type="Pfam" id="PF00263">
    <property type="entry name" value="Secretin"/>
    <property type="match status" value="1"/>
</dbReference>
<dbReference type="GO" id="GO:0019867">
    <property type="term" value="C:outer membrane"/>
    <property type="evidence" value="ECO:0007669"/>
    <property type="project" value="InterPro"/>
</dbReference>
<gene>
    <name evidence="6" type="primary">pilQ</name>
    <name evidence="6" type="ORF">SELSPUOL_00039</name>
</gene>
<dbReference type="eggNOG" id="COG4796">
    <property type="taxonomic scope" value="Bacteria"/>
</dbReference>